<name>Q314S5_OLEA2</name>
<dbReference type="EMBL" id="CP000112">
    <property type="protein sequence ID" value="ABB37571.1"/>
    <property type="molecule type" value="Genomic_DNA"/>
</dbReference>
<dbReference type="AlphaFoldDB" id="Q314S5"/>
<reference evidence="2 3" key="1">
    <citation type="journal article" date="2011" name="J. Bacteriol.">
        <title>Complete genome sequence and updated annotation of Desulfovibrio alaskensis G20.</title>
        <authorList>
            <person name="Hauser L.J."/>
            <person name="Land M.L."/>
            <person name="Brown S.D."/>
            <person name="Larimer F."/>
            <person name="Keller K.L."/>
            <person name="Rapp-Giles B.J."/>
            <person name="Price M.N."/>
            <person name="Lin M."/>
            <person name="Bruce D.C."/>
            <person name="Detter J.C."/>
            <person name="Tapia R."/>
            <person name="Han C.S."/>
            <person name="Goodwin L.A."/>
            <person name="Cheng J.F."/>
            <person name="Pitluck S."/>
            <person name="Copeland A."/>
            <person name="Lucas S."/>
            <person name="Nolan M."/>
            <person name="Lapidus A.L."/>
            <person name="Palumbo A.V."/>
            <person name="Wall J.D."/>
        </authorList>
    </citation>
    <scope>NUCLEOTIDE SEQUENCE [LARGE SCALE GENOMIC DNA]</scope>
    <source>
        <strain evidence="3">ATCC BAA 1058 / DSM 17464 / G20</strain>
    </source>
</reference>
<gene>
    <name evidence="2" type="ordered locus">Dde_0770</name>
</gene>
<accession>Q314S5</accession>
<dbReference type="RefSeq" id="WP_011366841.1">
    <property type="nucleotide sequence ID" value="NC_007519.1"/>
</dbReference>
<dbReference type="KEGG" id="dde:Dde_0770"/>
<organism evidence="2 3">
    <name type="scientific">Oleidesulfovibrio alaskensis (strain ATCC BAA-1058 / DSM 17464 / G20)</name>
    <name type="common">Desulfovibrio alaskensis</name>
    <dbReference type="NCBI Taxonomy" id="207559"/>
    <lineage>
        <taxon>Bacteria</taxon>
        <taxon>Pseudomonadati</taxon>
        <taxon>Thermodesulfobacteriota</taxon>
        <taxon>Desulfovibrionia</taxon>
        <taxon>Desulfovibrionales</taxon>
        <taxon>Desulfovibrionaceae</taxon>
        <taxon>Oleidesulfovibrio</taxon>
    </lineage>
</organism>
<dbReference type="Proteomes" id="UP000002710">
    <property type="component" value="Chromosome"/>
</dbReference>
<dbReference type="eggNOG" id="ENOG5032S50">
    <property type="taxonomic scope" value="Bacteria"/>
</dbReference>
<evidence type="ECO:0000313" key="2">
    <source>
        <dbReference type="EMBL" id="ABB37571.1"/>
    </source>
</evidence>
<sequence length="200" mass="22494">MSRLFAAVLLILCTAVPARAQLPLSIAGFTLGEPVSGYEDKVMPETKQADRDALFVDEVSLRDDAIPCIRGGSLISGNCLGENRLIGIKLKFADRSKSLYDRLEKAYRKKFGEPANWIGDPFHNVLAWEWILREGDDVLSVVLAYSVVADMRPGVSIKMMLRSDWDRENACYTRKNAHGRRMMEKHSVIVDDLSPFIPHQ</sequence>
<feature type="chain" id="PRO_5004220150" evidence="1">
    <location>
        <begin position="21"/>
        <end position="200"/>
    </location>
</feature>
<proteinExistence type="predicted"/>
<keyword evidence="1" id="KW-0732">Signal</keyword>
<protein>
    <submittedName>
        <fullName evidence="2">Uncharacterized protein</fullName>
    </submittedName>
</protein>
<dbReference type="STRING" id="207559.Dde_0770"/>
<dbReference type="HOGENOM" id="CLU_115765_0_0_7"/>
<evidence type="ECO:0000256" key="1">
    <source>
        <dbReference type="SAM" id="SignalP"/>
    </source>
</evidence>
<evidence type="ECO:0000313" key="3">
    <source>
        <dbReference type="Proteomes" id="UP000002710"/>
    </source>
</evidence>
<feature type="signal peptide" evidence="1">
    <location>
        <begin position="1"/>
        <end position="20"/>
    </location>
</feature>
<keyword evidence="3" id="KW-1185">Reference proteome</keyword>